<dbReference type="SMART" id="SM00642">
    <property type="entry name" value="Aamy"/>
    <property type="match status" value="1"/>
</dbReference>
<comment type="caution">
    <text evidence="3">The sequence shown here is derived from an EMBL/GenBank/DDBJ whole genome shotgun (WGS) entry which is preliminary data.</text>
</comment>
<dbReference type="OrthoDB" id="9761875at2"/>
<dbReference type="Proteomes" id="UP000323176">
    <property type="component" value="Unassembled WGS sequence"/>
</dbReference>
<feature type="coiled-coil region" evidence="1">
    <location>
        <begin position="342"/>
        <end position="377"/>
    </location>
</feature>
<proteinExistence type="predicted"/>
<dbReference type="InterPro" id="IPR017853">
    <property type="entry name" value="GH"/>
</dbReference>
<dbReference type="GO" id="GO:0005975">
    <property type="term" value="P:carbohydrate metabolic process"/>
    <property type="evidence" value="ECO:0007669"/>
    <property type="project" value="InterPro"/>
</dbReference>
<evidence type="ECO:0000313" key="3">
    <source>
        <dbReference type="EMBL" id="TXJ43452.1"/>
    </source>
</evidence>
<keyword evidence="1" id="KW-0175">Coiled coil</keyword>
<evidence type="ECO:0000259" key="2">
    <source>
        <dbReference type="SMART" id="SM00642"/>
    </source>
</evidence>
<dbReference type="PANTHER" id="PTHR47786">
    <property type="entry name" value="ALPHA-1,4-GLUCAN:MALTOSE-1-PHOSPHATE MALTOSYLTRANSFERASE"/>
    <property type="match status" value="1"/>
</dbReference>
<protein>
    <submittedName>
        <fullName evidence="3">Alpha-amylase</fullName>
    </submittedName>
</protein>
<sequence length="456" mass="53497">MKTCIYNLFPPLLGHISNWYKHIDRIKNMGFEWIYINPITYPGFSGSLYAAKDYYKYNENFFSSAEANIAEKELKDFLKYCKKNNIKVMIDLVINHSSKDSVLVDEHLDWYLLDDEGKLKSPGAWDNGVWIEWGDLASFNNEKPEDGDNPIWNYWKELILHNLSLGFDGFRCDAAYKVSKDLWIYLIDIAKTNKKDTVFFAESLGCSTEDTLSLIEAGFDYVASSAKWWDYESEWFIEQYDLAREKSKQIAFPSNHDTLRLINEYNGNIWEVMQRFLFTAMVCDMWMITLGDEYGFYNRCDVVKGNELEKISYDLSEFIKNISDYIKSNDILANCGKIVSIDLQEKKLIEELKKKLENSQDENNQNNNENIEEAKEEKKNPLKRFYKYSLDEKDVVLIVINTSEDKETLEIDKYNIIEDISFNNRVNNFESGVVEFLPYQLKIFKVVKTISYNLEG</sequence>
<reference evidence="3 4" key="1">
    <citation type="journal article" date="1992" name="Lakartidningen">
        <title>[Penicillin V and not amoxicillin is the first choice preparation in acute otitis].</title>
        <authorList>
            <person name="Kamme C."/>
            <person name="Lundgren K."/>
            <person name="Prellner K."/>
        </authorList>
    </citation>
    <scope>NUCLEOTIDE SEQUENCE [LARGE SCALE GENOMIC DNA]</scope>
    <source>
        <strain evidence="3 4">PC5538III-hc</strain>
    </source>
</reference>
<evidence type="ECO:0000256" key="1">
    <source>
        <dbReference type="SAM" id="Coils"/>
    </source>
</evidence>
<accession>A0A5C8F2L4</accession>
<dbReference type="Pfam" id="PF14701">
    <property type="entry name" value="hDGE_amylase"/>
    <property type="match status" value="1"/>
</dbReference>
<feature type="domain" description="Glycosyl hydrolase family 13 catalytic" evidence="2">
    <location>
        <begin position="18"/>
        <end position="326"/>
    </location>
</feature>
<dbReference type="SUPFAM" id="SSF51445">
    <property type="entry name" value="(Trans)glycosidases"/>
    <property type="match status" value="1"/>
</dbReference>
<organism evidence="3 4">
    <name type="scientific">Brachyspira pilosicoli</name>
    <name type="common">Serpulina pilosicoli</name>
    <dbReference type="NCBI Taxonomy" id="52584"/>
    <lineage>
        <taxon>Bacteria</taxon>
        <taxon>Pseudomonadati</taxon>
        <taxon>Spirochaetota</taxon>
        <taxon>Spirochaetia</taxon>
        <taxon>Brachyspirales</taxon>
        <taxon>Brachyspiraceae</taxon>
        <taxon>Brachyspira</taxon>
    </lineage>
</organism>
<name>A0A5C8F2L4_BRAPL</name>
<dbReference type="EMBL" id="SAXY01000029">
    <property type="protein sequence ID" value="TXJ43452.1"/>
    <property type="molecule type" value="Genomic_DNA"/>
</dbReference>
<evidence type="ECO:0000313" key="4">
    <source>
        <dbReference type="Proteomes" id="UP000323176"/>
    </source>
</evidence>
<dbReference type="InterPro" id="IPR032792">
    <property type="entry name" value="AGL_glucanoTrfase"/>
</dbReference>
<dbReference type="Gene3D" id="3.20.20.80">
    <property type="entry name" value="Glycosidases"/>
    <property type="match status" value="2"/>
</dbReference>
<dbReference type="AlphaFoldDB" id="A0A5C8F2L4"/>
<dbReference type="InterPro" id="IPR006047">
    <property type="entry name" value="GH13_cat_dom"/>
</dbReference>
<gene>
    <name evidence="3" type="ORF">EPJ72_04220</name>
</gene>
<dbReference type="PANTHER" id="PTHR47786:SF2">
    <property type="entry name" value="GLYCOSYL HYDROLASE FAMILY 13 CATALYTIC DOMAIN-CONTAINING PROTEIN"/>
    <property type="match status" value="1"/>
</dbReference>